<dbReference type="Proteomes" id="UP000053342">
    <property type="component" value="Unassembled WGS sequence"/>
</dbReference>
<keyword evidence="3" id="KW-0804">Transcription</keyword>
<evidence type="ECO:0000256" key="5">
    <source>
        <dbReference type="SAM" id="MobiDB-lite"/>
    </source>
</evidence>
<organism evidence="7 8">
    <name type="scientific">Exophiala oligosperma</name>
    <dbReference type="NCBI Taxonomy" id="215243"/>
    <lineage>
        <taxon>Eukaryota</taxon>
        <taxon>Fungi</taxon>
        <taxon>Dikarya</taxon>
        <taxon>Ascomycota</taxon>
        <taxon>Pezizomycotina</taxon>
        <taxon>Eurotiomycetes</taxon>
        <taxon>Chaetothyriomycetidae</taxon>
        <taxon>Chaetothyriales</taxon>
        <taxon>Herpotrichiellaceae</taxon>
        <taxon>Exophiala</taxon>
    </lineage>
</organism>
<dbReference type="CDD" id="cd12148">
    <property type="entry name" value="fungal_TF_MHR"/>
    <property type="match status" value="1"/>
</dbReference>
<name>A0A0D2AIW0_9EURO</name>
<dbReference type="InterPro" id="IPR050987">
    <property type="entry name" value="AtrR-like"/>
</dbReference>
<evidence type="ECO:0000256" key="2">
    <source>
        <dbReference type="ARBA" id="ARBA00023125"/>
    </source>
</evidence>
<feature type="region of interest" description="Disordered" evidence="5">
    <location>
        <begin position="669"/>
        <end position="704"/>
    </location>
</feature>
<dbReference type="HOGENOM" id="CLU_008828_1_0_1"/>
<keyword evidence="1" id="KW-0805">Transcription regulation</keyword>
<dbReference type="PROSITE" id="PS50048">
    <property type="entry name" value="ZN2_CY6_FUNGAL_2"/>
    <property type="match status" value="1"/>
</dbReference>
<dbReference type="Pfam" id="PF00172">
    <property type="entry name" value="Zn_clus"/>
    <property type="match status" value="1"/>
</dbReference>
<evidence type="ECO:0000313" key="7">
    <source>
        <dbReference type="EMBL" id="KIW40031.1"/>
    </source>
</evidence>
<feature type="region of interest" description="Disordered" evidence="5">
    <location>
        <begin position="198"/>
        <end position="234"/>
    </location>
</feature>
<keyword evidence="8" id="KW-1185">Reference proteome</keyword>
<keyword evidence="2" id="KW-0238">DNA-binding</keyword>
<dbReference type="CDD" id="cd00067">
    <property type="entry name" value="GAL4"/>
    <property type="match status" value="1"/>
</dbReference>
<feature type="compositionally biased region" description="Polar residues" evidence="5">
    <location>
        <begin position="1"/>
        <end position="25"/>
    </location>
</feature>
<dbReference type="PROSITE" id="PS00463">
    <property type="entry name" value="ZN2_CY6_FUNGAL_1"/>
    <property type="match status" value="1"/>
</dbReference>
<feature type="domain" description="Zn(2)-C6 fungal-type" evidence="6">
    <location>
        <begin position="47"/>
        <end position="76"/>
    </location>
</feature>
<keyword evidence="4" id="KW-0539">Nucleus</keyword>
<dbReference type="VEuPathDB" id="FungiDB:PV06_08586"/>
<accession>A0A0D2AIW0</accession>
<sequence length="801" mass="88417">MMASSSDISRGTTRTSEGVSASTMRPQRRSRAKDPADRKRAVYVEEACIFCKGRKIRCDGKLPCGPCQRRSFDCRYTKPLHGDGHLGSNAPASVSGSPSSRNSDSVGLSELTDIVARLQKKIAILERGNATSSSRDEVSEEHGIGSISSHALPNDVVETQQQCMQDSTAPGSSPVFAGPTSAEFSFGVANIILEQENGASPGQSNQNPELAAALSSHESEDQNVPTSQGPISPDQAALPLHGLQLHDTLRLIQLYHETLGILHPIVEIDALIRTANSVFSVPNSISDSFNQPTTLHLAQLKMVLAIALLGEGGGSCPLAKILHEDLKPVISSQTMARTFTLEGQALLLLTAYFHVNQDDSRLASRYVVIASRIMIEAGLHLKHIRRRLFPHAAEHSRLLVVLTTCMYLDRQLNFNAGLPLTMKEADVDIPEGETMPAYLAAMSSYMRMGPRAWASVTDDRGRLKYRINSEDFEFIDFQVRRWQANLPEDLRMDSSLDNHESETEMAFNNKTLDKGTQNLRFILYLRANQFKIVIMRPLLFSSQTLQANLEHVHKIVHLATDNISTIVTMNERHGLYEKQQPLLNLFLSSALSTLFLIYVHLISNPPQQQQTNNDPPQPQQRPEFIKDVQQGINKGLELLRIYSYCRSSQRLSNKFATLLHRLGFSKSTQQQQQLQSHSGGVENNTQQLSQPHVNPSHSPADGMTKDMVMVGATDSSSNSGSLSSGTASFEFSSWNWSNFLPMGSSPGGVSNPPGFQFQPTNNHHDFASFSYPELNPIPVVPPNGTGQFNDDMLLTFINDFS</sequence>
<dbReference type="InterPro" id="IPR001138">
    <property type="entry name" value="Zn2Cys6_DnaBD"/>
</dbReference>
<dbReference type="InterPro" id="IPR036864">
    <property type="entry name" value="Zn2-C6_fun-type_DNA-bd_sf"/>
</dbReference>
<evidence type="ECO:0000256" key="4">
    <source>
        <dbReference type="ARBA" id="ARBA00023242"/>
    </source>
</evidence>
<dbReference type="RefSeq" id="XP_016260247.1">
    <property type="nucleotide sequence ID" value="XM_016409939.1"/>
</dbReference>
<dbReference type="SUPFAM" id="SSF57701">
    <property type="entry name" value="Zn2/Cys6 DNA-binding domain"/>
    <property type="match status" value="1"/>
</dbReference>
<evidence type="ECO:0000259" key="6">
    <source>
        <dbReference type="PROSITE" id="PS50048"/>
    </source>
</evidence>
<evidence type="ECO:0000256" key="1">
    <source>
        <dbReference type="ARBA" id="ARBA00023015"/>
    </source>
</evidence>
<feature type="compositionally biased region" description="Basic and acidic residues" evidence="5">
    <location>
        <begin position="134"/>
        <end position="143"/>
    </location>
</feature>
<dbReference type="GO" id="GO:0000981">
    <property type="term" value="F:DNA-binding transcription factor activity, RNA polymerase II-specific"/>
    <property type="evidence" value="ECO:0007669"/>
    <property type="project" value="InterPro"/>
</dbReference>
<feature type="region of interest" description="Disordered" evidence="5">
    <location>
        <begin position="1"/>
        <end position="37"/>
    </location>
</feature>
<feature type="compositionally biased region" description="Polar residues" evidence="5">
    <location>
        <begin position="90"/>
        <end position="106"/>
    </location>
</feature>
<dbReference type="OrthoDB" id="2123952at2759"/>
<dbReference type="AlphaFoldDB" id="A0A0D2AIW0"/>
<proteinExistence type="predicted"/>
<evidence type="ECO:0000313" key="8">
    <source>
        <dbReference type="Proteomes" id="UP000053342"/>
    </source>
</evidence>
<feature type="region of interest" description="Disordered" evidence="5">
    <location>
        <begin position="83"/>
        <end position="106"/>
    </location>
</feature>
<dbReference type="PANTHER" id="PTHR46910:SF13">
    <property type="entry name" value="SPECIFIC TRANSCRIPTION FACTOR, PUTATIVE (AFU_ORTHOLOGUE AFUA_4G06190)-RELATED"/>
    <property type="match status" value="1"/>
</dbReference>
<feature type="compositionally biased region" description="Polar residues" evidence="5">
    <location>
        <begin position="198"/>
        <end position="208"/>
    </location>
</feature>
<dbReference type="EMBL" id="KN847339">
    <property type="protein sequence ID" value="KIW40031.1"/>
    <property type="molecule type" value="Genomic_DNA"/>
</dbReference>
<feature type="compositionally biased region" description="Polar residues" evidence="5">
    <location>
        <begin position="676"/>
        <end position="697"/>
    </location>
</feature>
<gene>
    <name evidence="7" type="ORF">PV06_08586</name>
</gene>
<feature type="region of interest" description="Disordered" evidence="5">
    <location>
        <begin position="127"/>
        <end position="152"/>
    </location>
</feature>
<dbReference type="Gene3D" id="4.10.240.10">
    <property type="entry name" value="Zn(2)-C6 fungal-type DNA-binding domain"/>
    <property type="match status" value="1"/>
</dbReference>
<dbReference type="SMART" id="SM00066">
    <property type="entry name" value="GAL4"/>
    <property type="match status" value="1"/>
</dbReference>
<dbReference type="GO" id="GO:0008270">
    <property type="term" value="F:zinc ion binding"/>
    <property type="evidence" value="ECO:0007669"/>
    <property type="project" value="InterPro"/>
</dbReference>
<dbReference type="GeneID" id="27360660"/>
<reference evidence="7 8" key="1">
    <citation type="submission" date="2015-01" db="EMBL/GenBank/DDBJ databases">
        <title>The Genome Sequence of Exophiala oligosperma CBS72588.</title>
        <authorList>
            <consortium name="The Broad Institute Genomics Platform"/>
            <person name="Cuomo C."/>
            <person name="de Hoog S."/>
            <person name="Gorbushina A."/>
            <person name="Stielow B."/>
            <person name="Teixiera M."/>
            <person name="Abouelleil A."/>
            <person name="Chapman S.B."/>
            <person name="Priest M."/>
            <person name="Young S.K."/>
            <person name="Wortman J."/>
            <person name="Nusbaum C."/>
            <person name="Birren B."/>
        </authorList>
    </citation>
    <scope>NUCLEOTIDE SEQUENCE [LARGE SCALE GENOMIC DNA]</scope>
    <source>
        <strain evidence="7 8">CBS 72588</strain>
    </source>
</reference>
<dbReference type="GO" id="GO:0003677">
    <property type="term" value="F:DNA binding"/>
    <property type="evidence" value="ECO:0007669"/>
    <property type="project" value="UniProtKB-KW"/>
</dbReference>
<dbReference type="PANTHER" id="PTHR46910">
    <property type="entry name" value="TRANSCRIPTION FACTOR PDR1"/>
    <property type="match status" value="1"/>
</dbReference>
<dbReference type="STRING" id="215243.A0A0D2AIW0"/>
<evidence type="ECO:0000256" key="3">
    <source>
        <dbReference type="ARBA" id="ARBA00023163"/>
    </source>
</evidence>
<protein>
    <recommendedName>
        <fullName evidence="6">Zn(2)-C6 fungal-type domain-containing protein</fullName>
    </recommendedName>
</protein>